<dbReference type="EMBL" id="CP158587">
    <property type="protein sequence ID" value="XCA33993.1"/>
    <property type="molecule type" value="Genomic_DNA"/>
</dbReference>
<name>A0AAU7YKQ5_9RICK</name>
<dbReference type="EMBL" id="CP158587">
    <property type="protein sequence ID" value="XCA33973.1"/>
    <property type="molecule type" value="Genomic_DNA"/>
</dbReference>
<protein>
    <submittedName>
        <fullName evidence="2">Transposase</fullName>
    </submittedName>
</protein>
<organism evidence="2">
    <name type="scientific">Wolbachia endosymbiont of Oeneis ivallda</name>
    <dbReference type="NCBI Taxonomy" id="3171168"/>
    <lineage>
        <taxon>Bacteria</taxon>
        <taxon>Pseudomonadati</taxon>
        <taxon>Pseudomonadota</taxon>
        <taxon>Alphaproteobacteria</taxon>
        <taxon>Rickettsiales</taxon>
        <taxon>Anaplasmataceae</taxon>
        <taxon>Wolbachieae</taxon>
        <taxon>Wolbachia</taxon>
    </lineage>
</organism>
<dbReference type="InterPro" id="IPR036397">
    <property type="entry name" value="RNaseH_sf"/>
</dbReference>
<evidence type="ECO:0000313" key="2">
    <source>
        <dbReference type="EMBL" id="XCA33973.1"/>
    </source>
</evidence>
<dbReference type="GO" id="GO:0003676">
    <property type="term" value="F:nucleic acid binding"/>
    <property type="evidence" value="ECO:0007669"/>
    <property type="project" value="InterPro"/>
</dbReference>
<gene>
    <name evidence="2" type="ORF">ABS861_00710</name>
    <name evidence="3" type="ORF">ABS861_00810</name>
</gene>
<dbReference type="SUPFAM" id="SSF53098">
    <property type="entry name" value="Ribonuclease H-like"/>
    <property type="match status" value="1"/>
</dbReference>
<dbReference type="PANTHER" id="PTHR46564:SF1">
    <property type="entry name" value="TRANSPOSASE"/>
    <property type="match status" value="1"/>
</dbReference>
<reference evidence="2" key="1">
    <citation type="submission" date="2024-06" db="EMBL/GenBank/DDBJ databases">
        <title>Genome assembly of the Oeneis chryxus ivallda.</title>
        <authorList>
            <person name="MacDonald Z."/>
            <person name="Shaffer H.B."/>
            <person name="Gillespie T."/>
            <person name="Marimuthu M.P.A."/>
            <person name="Nguyen O."/>
            <person name="Fairbairn C.W."/>
            <person name="Seligmann W.E."/>
            <person name="Escalona M."/>
            <person name="Miller C."/>
            <person name="Toffelmier E."/>
        </authorList>
    </citation>
    <scope>NUCLEOTIDE SEQUENCE</scope>
    <source>
        <strain evidence="2">CCGP_102_HBS-TG_Oc004</strain>
    </source>
</reference>
<dbReference type="InterPro" id="IPR038717">
    <property type="entry name" value="Tc1-like_DDE_dom"/>
</dbReference>
<sequence>MVSKRQEVICPGFKRKRVSIIGALNEGKVKAPWIIDGYCNSEIFDAYVENVLVPVFKLGQTIVLDNASFYKSARTKNLIENIGCKILFLPPYSPDLNPIEKF</sequence>
<feature type="domain" description="Tc1-like transposase DDE" evidence="1">
    <location>
        <begin position="11"/>
        <end position="101"/>
    </location>
</feature>
<proteinExistence type="predicted"/>
<dbReference type="Gene3D" id="3.30.420.10">
    <property type="entry name" value="Ribonuclease H-like superfamily/Ribonuclease H"/>
    <property type="match status" value="1"/>
</dbReference>
<accession>A0AAU7YKQ5</accession>
<evidence type="ECO:0000313" key="3">
    <source>
        <dbReference type="EMBL" id="XCA33993.1"/>
    </source>
</evidence>
<evidence type="ECO:0000259" key="1">
    <source>
        <dbReference type="Pfam" id="PF13358"/>
    </source>
</evidence>
<dbReference type="AlphaFoldDB" id="A0AAU7YKQ5"/>
<dbReference type="PANTHER" id="PTHR46564">
    <property type="entry name" value="TRANSPOSASE"/>
    <property type="match status" value="1"/>
</dbReference>
<dbReference type="InterPro" id="IPR012337">
    <property type="entry name" value="RNaseH-like_sf"/>
</dbReference>
<dbReference type="Pfam" id="PF13358">
    <property type="entry name" value="DDE_3"/>
    <property type="match status" value="1"/>
</dbReference>